<accession>A0A9P1EH33</accession>
<sequence length="113" mass="12951">MYTTKKKLECITHFNEMIPSTHLLPSKFWEIFYESKLLGHLGCSGLAMPVEIVLFCGVRLFLEVTRRPSTSPALHCLGRLLFSVNLDGINLKGRFVHLSICSEYTKPWLINRP</sequence>
<dbReference type="EMBL" id="CAMAPE010000048">
    <property type="protein sequence ID" value="CAH9106078.1"/>
    <property type="molecule type" value="Genomic_DNA"/>
</dbReference>
<evidence type="ECO:0000313" key="1">
    <source>
        <dbReference type="EMBL" id="CAH9106078.1"/>
    </source>
</evidence>
<gene>
    <name evidence="1" type="ORF">CEURO_LOCUS17181</name>
</gene>
<comment type="caution">
    <text evidence="1">The sequence shown here is derived from an EMBL/GenBank/DDBJ whole genome shotgun (WGS) entry which is preliminary data.</text>
</comment>
<dbReference type="AlphaFoldDB" id="A0A9P1EH33"/>
<dbReference type="Proteomes" id="UP001152484">
    <property type="component" value="Unassembled WGS sequence"/>
</dbReference>
<organism evidence="1 2">
    <name type="scientific">Cuscuta europaea</name>
    <name type="common">European dodder</name>
    <dbReference type="NCBI Taxonomy" id="41803"/>
    <lineage>
        <taxon>Eukaryota</taxon>
        <taxon>Viridiplantae</taxon>
        <taxon>Streptophyta</taxon>
        <taxon>Embryophyta</taxon>
        <taxon>Tracheophyta</taxon>
        <taxon>Spermatophyta</taxon>
        <taxon>Magnoliopsida</taxon>
        <taxon>eudicotyledons</taxon>
        <taxon>Gunneridae</taxon>
        <taxon>Pentapetalae</taxon>
        <taxon>asterids</taxon>
        <taxon>lamiids</taxon>
        <taxon>Solanales</taxon>
        <taxon>Convolvulaceae</taxon>
        <taxon>Cuscuteae</taxon>
        <taxon>Cuscuta</taxon>
        <taxon>Cuscuta subgen. Cuscuta</taxon>
    </lineage>
</organism>
<proteinExistence type="predicted"/>
<keyword evidence="2" id="KW-1185">Reference proteome</keyword>
<evidence type="ECO:0000313" key="2">
    <source>
        <dbReference type="Proteomes" id="UP001152484"/>
    </source>
</evidence>
<reference evidence="1" key="1">
    <citation type="submission" date="2022-07" db="EMBL/GenBank/DDBJ databases">
        <authorList>
            <person name="Macas J."/>
            <person name="Novak P."/>
            <person name="Neumann P."/>
        </authorList>
    </citation>
    <scope>NUCLEOTIDE SEQUENCE</scope>
</reference>
<name>A0A9P1EH33_CUSEU</name>
<protein>
    <submittedName>
        <fullName evidence="1">Uncharacterized protein</fullName>
    </submittedName>
</protein>